<dbReference type="Proteomes" id="UP001254075">
    <property type="component" value="Unassembled WGS sequence"/>
</dbReference>
<dbReference type="PROSITE" id="PS51450">
    <property type="entry name" value="LRR"/>
    <property type="match status" value="3"/>
</dbReference>
<dbReference type="Pfam" id="PF19087">
    <property type="entry name" value="DUF5776"/>
    <property type="match status" value="1"/>
</dbReference>
<feature type="region of interest" description="Disordered" evidence="5">
    <location>
        <begin position="39"/>
        <end position="153"/>
    </location>
</feature>
<dbReference type="InterPro" id="IPR032675">
    <property type="entry name" value="LRR_dom_sf"/>
</dbReference>
<dbReference type="Gene3D" id="2.60.40.1220">
    <property type="match status" value="1"/>
</dbReference>
<dbReference type="PANTHER" id="PTHR46652">
    <property type="entry name" value="LEUCINE-RICH REPEAT AND IQ DOMAIN-CONTAINING PROTEIN 1-RELATED"/>
    <property type="match status" value="1"/>
</dbReference>
<dbReference type="InterPro" id="IPR001611">
    <property type="entry name" value="Leu-rich_rpt"/>
</dbReference>
<keyword evidence="4" id="KW-0677">Repeat</keyword>
<keyword evidence="2" id="KW-0433">Leucine-rich repeat</keyword>
<dbReference type="InterPro" id="IPR014755">
    <property type="entry name" value="Cu-Rt/internalin_Ig-like"/>
</dbReference>
<organism evidence="7 8">
    <name type="scientific">Levilactobacillus namurensis</name>
    <dbReference type="NCBI Taxonomy" id="380393"/>
    <lineage>
        <taxon>Bacteria</taxon>
        <taxon>Bacillati</taxon>
        <taxon>Bacillota</taxon>
        <taxon>Bacilli</taxon>
        <taxon>Lactobacillales</taxon>
        <taxon>Lactobacillaceae</taxon>
        <taxon>Levilactobacillus</taxon>
    </lineage>
</organism>
<dbReference type="Gene3D" id="3.80.10.10">
    <property type="entry name" value="Ribonuclease Inhibitor"/>
    <property type="match status" value="1"/>
</dbReference>
<evidence type="ECO:0000256" key="3">
    <source>
        <dbReference type="ARBA" id="ARBA00022729"/>
    </source>
</evidence>
<dbReference type="Pfam" id="PF12799">
    <property type="entry name" value="LRR_4"/>
    <property type="match status" value="1"/>
</dbReference>
<evidence type="ECO:0000256" key="2">
    <source>
        <dbReference type="ARBA" id="ARBA00022614"/>
    </source>
</evidence>
<keyword evidence="3" id="KW-0732">Signal</keyword>
<evidence type="ECO:0000256" key="4">
    <source>
        <dbReference type="ARBA" id="ARBA00022737"/>
    </source>
</evidence>
<dbReference type="PANTHER" id="PTHR46652:SF3">
    <property type="entry name" value="LEUCINE-RICH REPEAT-CONTAINING PROTEIN 9"/>
    <property type="match status" value="1"/>
</dbReference>
<feature type="compositionally biased region" description="Low complexity" evidence="5">
    <location>
        <begin position="139"/>
        <end position="153"/>
    </location>
</feature>
<dbReference type="SUPFAM" id="SSF52058">
    <property type="entry name" value="L domain-like"/>
    <property type="match status" value="1"/>
</dbReference>
<evidence type="ECO:0000256" key="5">
    <source>
        <dbReference type="SAM" id="MobiDB-lite"/>
    </source>
</evidence>
<proteinExistence type="inferred from homology"/>
<dbReference type="InterPro" id="IPR044081">
    <property type="entry name" value="DUF5776"/>
</dbReference>
<gene>
    <name evidence="7" type="ORF">RI532_05820</name>
</gene>
<feature type="compositionally biased region" description="Polar residues" evidence="5">
    <location>
        <begin position="68"/>
        <end position="92"/>
    </location>
</feature>
<dbReference type="InterPro" id="IPR050836">
    <property type="entry name" value="SDS22/Internalin_LRR"/>
</dbReference>
<name>A0AAW8W5N3_9LACO</name>
<sequence length="693" mass="76206">MTTMTKHPTNTQWHKALVVTGLVTGGVIWGSWTGISAQADQQQATGTTPVTPTRTVTAETSTQPARAPQQSEVPVATDPTTVQTPLAGTPATTDEGPTGQGQPTQPRDPQPTGSVEPLAATMVTDKPANGDNQANQDKPPVTGPAVSTAPTTATTPATAIDQWMPDKNLQQIVLKALQSQQAHDGQTTYTDATQITPQDMTTLTTLDVTQYDPITGDVIRGPLYYAMLNLTDLTGLEKATNLTDLALSTKDARTNDDPDEDQGLWQHAKLSDLTPIQNLTKLAYLNIEEDSISDLTPLAKLTNLRSLTADHNQIKDLTPLAGLKQLSYLDLDYNRVADITPLGQLTNLTSLALQVNQIKDISALAKLTKPMNQLMLDDNQILDLSPLAHLQTTEGAAIDASEQLVYLDPIKVKTDQDAYQFTSPVIASDGQPLSVKTVLGTGAEKTSLNSTPLSGTRLTWTGIVRSGQRYISVTWLDQRMDWDWGDYRGSFSGKLMIPYDLVAPQPVSPVNSTPSVVLPAVTPANEGTPVDGALTPGNQRPMGRPFKPFMIYLKRALNRYLRATFKRHQIQQHYRQYSRQTAPTFKVVGTQRSSQGRLRYRLSDGSFVTARKAFTANLYWRGKTYTRLRVDRTIYQHSQAKLTRKSRIKVLKRGQVVRIKRMIVRRGYMTRYQLTNGQYVTGNKQFVTPLAAK</sequence>
<reference evidence="7" key="1">
    <citation type="submission" date="2023-08" db="EMBL/GenBank/DDBJ databases">
        <authorList>
            <person name="Page C.A."/>
            <person name="Perez-Diaz I.M."/>
        </authorList>
    </citation>
    <scope>NUCLEOTIDE SEQUENCE</scope>
    <source>
        <strain evidence="7">3.8.38</strain>
    </source>
</reference>
<evidence type="ECO:0000259" key="6">
    <source>
        <dbReference type="Pfam" id="PF19087"/>
    </source>
</evidence>
<feature type="domain" description="DUF5776" evidence="6">
    <location>
        <begin position="626"/>
        <end position="687"/>
    </location>
</feature>
<comment type="similarity">
    <text evidence="1">Belongs to the internalin family.</text>
</comment>
<dbReference type="RefSeq" id="WP_313844895.1">
    <property type="nucleotide sequence ID" value="NZ_JAVLAM010000001.1"/>
</dbReference>
<accession>A0AAW8W5N3</accession>
<dbReference type="EMBL" id="JAVLAM010000001">
    <property type="protein sequence ID" value="MDT7013945.1"/>
    <property type="molecule type" value="Genomic_DNA"/>
</dbReference>
<evidence type="ECO:0000313" key="7">
    <source>
        <dbReference type="EMBL" id="MDT7013945.1"/>
    </source>
</evidence>
<evidence type="ECO:0000313" key="8">
    <source>
        <dbReference type="Proteomes" id="UP001254075"/>
    </source>
</evidence>
<evidence type="ECO:0000256" key="1">
    <source>
        <dbReference type="ARBA" id="ARBA00009432"/>
    </source>
</evidence>
<dbReference type="AlphaFoldDB" id="A0AAW8W5N3"/>
<comment type="caution">
    <text evidence="7">The sequence shown here is derived from an EMBL/GenBank/DDBJ whole genome shotgun (WGS) entry which is preliminary data.</text>
</comment>
<feature type="compositionally biased region" description="Low complexity" evidence="5">
    <location>
        <begin position="39"/>
        <end position="62"/>
    </location>
</feature>
<dbReference type="InterPro" id="IPR025875">
    <property type="entry name" value="Leu-rich_rpt_4"/>
</dbReference>
<feature type="compositionally biased region" description="Polar residues" evidence="5">
    <location>
        <begin position="100"/>
        <end position="113"/>
    </location>
</feature>
<protein>
    <submittedName>
        <fullName evidence="7">DUF5776 domain-containing protein</fullName>
    </submittedName>
</protein>